<accession>A0ABU9F1C9</accession>
<evidence type="ECO:0000313" key="2">
    <source>
        <dbReference type="Proteomes" id="UP001312893"/>
    </source>
</evidence>
<proteinExistence type="predicted"/>
<name>A0ABU9F1C9_9ENTR</name>
<organism evidence="1 2">
    <name type="scientific">Raoultella lignicola</name>
    <dbReference type="NCBI Taxonomy" id="3040939"/>
    <lineage>
        <taxon>Bacteria</taxon>
        <taxon>Pseudomonadati</taxon>
        <taxon>Pseudomonadota</taxon>
        <taxon>Gammaproteobacteria</taxon>
        <taxon>Enterobacterales</taxon>
        <taxon>Enterobacteriaceae</taxon>
        <taxon>Klebsiella/Raoultella group</taxon>
        <taxon>Raoultella</taxon>
    </lineage>
</organism>
<keyword evidence="2" id="KW-1185">Reference proteome</keyword>
<dbReference type="EMBL" id="JARXNK020000085">
    <property type="protein sequence ID" value="MEL0550183.1"/>
    <property type="molecule type" value="Genomic_DNA"/>
</dbReference>
<comment type="caution">
    <text evidence="1">The sequence shown here is derived from an EMBL/GenBank/DDBJ whole genome shotgun (WGS) entry which is preliminary data.</text>
</comment>
<dbReference type="RefSeq" id="WP_331850767.1">
    <property type="nucleotide sequence ID" value="NZ_JARXNK020000085.1"/>
</dbReference>
<dbReference type="Proteomes" id="UP001312893">
    <property type="component" value="Unassembled WGS sequence"/>
</dbReference>
<protein>
    <submittedName>
        <fullName evidence="1">Uncharacterized protein</fullName>
    </submittedName>
</protein>
<reference evidence="1 2" key="1">
    <citation type="submission" date="2024-04" db="EMBL/GenBank/DDBJ databases">
        <title>Two novel Raoultella species associated with bleeding cankers of broadleaf hosts, Raoultella scottia sp. nov. and Raoultella lignicola sp. nov.</title>
        <authorList>
            <person name="Brady C.L."/>
        </authorList>
    </citation>
    <scope>NUCLEOTIDE SEQUENCE [LARGE SCALE GENOMIC DNA]</scope>
    <source>
        <strain evidence="1 2">TW_WC1a.1</strain>
    </source>
</reference>
<evidence type="ECO:0000313" key="1">
    <source>
        <dbReference type="EMBL" id="MEL0550183.1"/>
    </source>
</evidence>
<sequence length="259" mass="29317">MAAGIPKEKSVEYIEVFGDMLKTGATLNELSYHRFLREITTLKSPLSATAMGLLHAVAGKLDKSNAAFIEAHAEYNDVSIAYNHLVTLRLTWQDHLLKDKSYEYADLHESKRLSMMAYSFAYRFGDREGLVRYMDRHIRLLSDGEGRELANRHKDELLSELNDAYQSSNCSQEQFEKLALIISRVAKDFNAEMGLVEVSRKGSSCYVADIKNKDPKTIAEMNYALAEAVCDEPMLDDCNLIGRFSPQRELHVGVSYVCQ</sequence>
<gene>
    <name evidence="1" type="ORF">QFI96_000465</name>
</gene>